<name>A0A1H6ER25_9ACTN</name>
<gene>
    <name evidence="1" type="ORF">SAMN05444920_11641</name>
</gene>
<evidence type="ECO:0000313" key="1">
    <source>
        <dbReference type="EMBL" id="SEH00307.1"/>
    </source>
</evidence>
<proteinExistence type="predicted"/>
<reference evidence="1 2" key="1">
    <citation type="submission" date="2016-10" db="EMBL/GenBank/DDBJ databases">
        <authorList>
            <person name="de Groot N.N."/>
        </authorList>
    </citation>
    <scope>NUCLEOTIDE SEQUENCE [LARGE SCALE GENOMIC DNA]</scope>
    <source>
        <strain evidence="1 2">CGMCC 4.7037</strain>
    </source>
</reference>
<accession>A0A1H6ER25</accession>
<sequence length="43" mass="4728">MLNAIAQGGGSPKRFRQRMTEGVIPEDYHATVDVLRRMAGNLA</sequence>
<evidence type="ECO:0000313" key="2">
    <source>
        <dbReference type="Proteomes" id="UP000236732"/>
    </source>
</evidence>
<dbReference type="EMBL" id="FNVT01000016">
    <property type="protein sequence ID" value="SEH00307.1"/>
    <property type="molecule type" value="Genomic_DNA"/>
</dbReference>
<dbReference type="RefSeq" id="WP_268808786.1">
    <property type="nucleotide sequence ID" value="NZ_FNVT01000016.1"/>
</dbReference>
<dbReference type="AlphaFoldDB" id="A0A1H6ER25"/>
<organism evidence="1 2">
    <name type="scientific">Nonomuraea solani</name>
    <dbReference type="NCBI Taxonomy" id="1144553"/>
    <lineage>
        <taxon>Bacteria</taxon>
        <taxon>Bacillati</taxon>
        <taxon>Actinomycetota</taxon>
        <taxon>Actinomycetes</taxon>
        <taxon>Streptosporangiales</taxon>
        <taxon>Streptosporangiaceae</taxon>
        <taxon>Nonomuraea</taxon>
    </lineage>
</organism>
<protein>
    <submittedName>
        <fullName evidence="1">Uncharacterized protein</fullName>
    </submittedName>
</protein>
<dbReference type="Proteomes" id="UP000236732">
    <property type="component" value="Unassembled WGS sequence"/>
</dbReference>
<keyword evidence="2" id="KW-1185">Reference proteome</keyword>